<dbReference type="EMBL" id="FSRC01000001">
    <property type="protein sequence ID" value="SIN72356.1"/>
    <property type="molecule type" value="Genomic_DNA"/>
</dbReference>
<dbReference type="Proteomes" id="UP000185221">
    <property type="component" value="Unassembled WGS sequence"/>
</dbReference>
<accession>A0A1N6DNP3</accession>
<reference evidence="3" key="1">
    <citation type="submission" date="2016-11" db="EMBL/GenBank/DDBJ databases">
        <authorList>
            <person name="Varghese N."/>
            <person name="Submissions S."/>
        </authorList>
    </citation>
    <scope>NUCLEOTIDE SEQUENCE [LARGE SCALE GENOMIC DNA]</scope>
    <source>
        <strain evidence="3">DSM 15292</strain>
    </source>
</reference>
<dbReference type="Gene3D" id="3.60.60.10">
    <property type="entry name" value="Penicillin V Acylase, Chain A"/>
    <property type="match status" value="1"/>
</dbReference>
<feature type="domain" description="Peptidase C45 hydrolase" evidence="1">
    <location>
        <begin position="164"/>
        <end position="267"/>
    </location>
</feature>
<proteinExistence type="predicted"/>
<dbReference type="InterPro" id="IPR047794">
    <property type="entry name" value="C45_proenzyme-like"/>
</dbReference>
<evidence type="ECO:0000313" key="2">
    <source>
        <dbReference type="EMBL" id="SIN72356.1"/>
    </source>
</evidence>
<dbReference type="Gene3D" id="1.10.10.2120">
    <property type="match status" value="1"/>
</dbReference>
<dbReference type="InterPro" id="IPR047801">
    <property type="entry name" value="Peptidase_C45"/>
</dbReference>
<dbReference type="NCBIfam" id="NF040521">
    <property type="entry name" value="C45_proenzyme"/>
    <property type="match status" value="1"/>
</dbReference>
<keyword evidence="3" id="KW-1185">Reference proteome</keyword>
<dbReference type="InterPro" id="IPR005079">
    <property type="entry name" value="Peptidase_C45_hydrolase"/>
</dbReference>
<dbReference type="GO" id="GO:0016740">
    <property type="term" value="F:transferase activity"/>
    <property type="evidence" value="ECO:0007669"/>
    <property type="project" value="UniProtKB-KW"/>
</dbReference>
<dbReference type="RefSeq" id="WP_074223877.1">
    <property type="nucleotide sequence ID" value="NZ_FSRC01000001.1"/>
</dbReference>
<organism evidence="2 3">
    <name type="scientific">Algoriphagus halophilus</name>
    <dbReference type="NCBI Taxonomy" id="226505"/>
    <lineage>
        <taxon>Bacteria</taxon>
        <taxon>Pseudomonadati</taxon>
        <taxon>Bacteroidota</taxon>
        <taxon>Cytophagia</taxon>
        <taxon>Cytophagales</taxon>
        <taxon>Cyclobacteriaceae</taxon>
        <taxon>Algoriphagus</taxon>
    </lineage>
</organism>
<evidence type="ECO:0000313" key="3">
    <source>
        <dbReference type="Proteomes" id="UP000185221"/>
    </source>
</evidence>
<dbReference type="PANTHER" id="PTHR34180:SF1">
    <property type="entry name" value="BETA-ALANYL-DOPAMINE_CARCININE HYDROLASE"/>
    <property type="match status" value="1"/>
</dbReference>
<dbReference type="OrthoDB" id="8109453at2"/>
<protein>
    <submittedName>
        <fullName evidence="2">Acyl-coenzyme A:6-aminopenicillanic acid acyl-transferase</fullName>
    </submittedName>
</protein>
<sequence length="270" mass="30386">MKNYHVVLVSLYLLFFSCSPKESNQEDTSVKPKVNLEILANGNLRYLKLTGSPYQRGFEHGKLLKKDIQDVIELLYEDIRSTTGIDPKEFITLFLEQTDYLSSVEEYTPELLEEVKGISDGSGVEFETIFMHQLGDEYWFNTKDVMAHSCSSFGVNKTAKFPSITAQNMDIPEFFHGFQTVIKASESNSSKEVMYLSVPGHLGLTGMNNQSVSINCNTLMQLDYAKTGLPVTFIVRGVLSKDTQEEALDFLKQIHHASGQNYILGGPERV</sequence>
<gene>
    <name evidence="2" type="ORF">SAMN05444394_1195</name>
</gene>
<dbReference type="AlphaFoldDB" id="A0A1N6DNP3"/>
<dbReference type="PANTHER" id="PTHR34180">
    <property type="entry name" value="PEPTIDASE C45"/>
    <property type="match status" value="1"/>
</dbReference>
<keyword evidence="2" id="KW-0808">Transferase</keyword>
<dbReference type="PROSITE" id="PS51257">
    <property type="entry name" value="PROKAR_LIPOPROTEIN"/>
    <property type="match status" value="1"/>
</dbReference>
<dbReference type="Pfam" id="PF03417">
    <property type="entry name" value="AAT"/>
    <property type="match status" value="1"/>
</dbReference>
<dbReference type="STRING" id="226505.SAMN05444394_1195"/>
<name>A0A1N6DNP3_9BACT</name>
<evidence type="ECO:0000259" key="1">
    <source>
        <dbReference type="Pfam" id="PF03417"/>
    </source>
</evidence>